<protein>
    <submittedName>
        <fullName evidence="6">TetR/AcrR family transcriptional regulator</fullName>
    </submittedName>
</protein>
<reference evidence="7" key="1">
    <citation type="journal article" date="2019" name="Int. J. Syst. Evol. Microbiol.">
        <title>The Global Catalogue of Microorganisms (GCM) 10K type strain sequencing project: providing services to taxonomists for standard genome sequencing and annotation.</title>
        <authorList>
            <consortium name="The Broad Institute Genomics Platform"/>
            <consortium name="The Broad Institute Genome Sequencing Center for Infectious Disease"/>
            <person name="Wu L."/>
            <person name="Ma J."/>
        </authorList>
    </citation>
    <scope>NUCLEOTIDE SEQUENCE [LARGE SCALE GENOMIC DNA]</scope>
    <source>
        <strain evidence="7">KCTC 15012</strain>
    </source>
</reference>
<feature type="DNA-binding region" description="H-T-H motif" evidence="4">
    <location>
        <begin position="18"/>
        <end position="37"/>
    </location>
</feature>
<evidence type="ECO:0000256" key="2">
    <source>
        <dbReference type="ARBA" id="ARBA00023125"/>
    </source>
</evidence>
<dbReference type="SUPFAM" id="SSF48498">
    <property type="entry name" value="Tetracyclin repressor-like, C-terminal domain"/>
    <property type="match status" value="1"/>
</dbReference>
<evidence type="ECO:0000256" key="4">
    <source>
        <dbReference type="PROSITE-ProRule" id="PRU00335"/>
    </source>
</evidence>
<dbReference type="PANTHER" id="PTHR47506:SF1">
    <property type="entry name" value="HTH-TYPE TRANSCRIPTIONAL REGULATOR YJDC"/>
    <property type="match status" value="1"/>
</dbReference>
<name>A0ABW5C8P3_9PROT</name>
<keyword evidence="3" id="KW-0804">Transcription</keyword>
<keyword evidence="2 4" id="KW-0238">DNA-binding</keyword>
<comment type="caution">
    <text evidence="6">The sequence shown here is derived from an EMBL/GenBank/DDBJ whole genome shotgun (WGS) entry which is preliminary data.</text>
</comment>
<organism evidence="6 7">
    <name type="scientific">Phaeospirillum tilakii</name>
    <dbReference type="NCBI Taxonomy" id="741673"/>
    <lineage>
        <taxon>Bacteria</taxon>
        <taxon>Pseudomonadati</taxon>
        <taxon>Pseudomonadota</taxon>
        <taxon>Alphaproteobacteria</taxon>
        <taxon>Rhodospirillales</taxon>
        <taxon>Rhodospirillaceae</taxon>
        <taxon>Phaeospirillum</taxon>
    </lineage>
</organism>
<evidence type="ECO:0000256" key="3">
    <source>
        <dbReference type="ARBA" id="ARBA00023163"/>
    </source>
</evidence>
<dbReference type="InterPro" id="IPR009057">
    <property type="entry name" value="Homeodomain-like_sf"/>
</dbReference>
<keyword evidence="1" id="KW-0805">Transcription regulation</keyword>
<dbReference type="Pfam" id="PF16925">
    <property type="entry name" value="TetR_C_13"/>
    <property type="match status" value="1"/>
</dbReference>
<evidence type="ECO:0000256" key="1">
    <source>
        <dbReference type="ARBA" id="ARBA00023015"/>
    </source>
</evidence>
<dbReference type="InterPro" id="IPR011075">
    <property type="entry name" value="TetR_C"/>
</dbReference>
<dbReference type="PANTHER" id="PTHR47506">
    <property type="entry name" value="TRANSCRIPTIONAL REGULATORY PROTEIN"/>
    <property type="match status" value="1"/>
</dbReference>
<accession>A0ABW5C8P3</accession>
<dbReference type="InterPro" id="IPR036271">
    <property type="entry name" value="Tet_transcr_reg_TetR-rel_C_sf"/>
</dbReference>
<proteinExistence type="predicted"/>
<evidence type="ECO:0000313" key="6">
    <source>
        <dbReference type="EMBL" id="MFD2233223.1"/>
    </source>
</evidence>
<dbReference type="SUPFAM" id="SSF46689">
    <property type="entry name" value="Homeodomain-like"/>
    <property type="match status" value="1"/>
</dbReference>
<sequence>MIDTALELIWKNSYGSVSVDDICKAADVKKGSFYHFFPSKVDLAIAAMEESYRETKPLYDAMFSPASPPVRRFEQMADFILAKQAEAAAKYGRVCGCPCASLGSEMAGQEEGIRAKFEDIAHRQERYYENALRDMVAEGLLPEATDVKVLAQEIYTYLLGQIMIARIQNDLEPLKRDLKPGLLRLLGIGELPSQPV</sequence>
<dbReference type="EMBL" id="JBHUIY010000007">
    <property type="protein sequence ID" value="MFD2233223.1"/>
    <property type="molecule type" value="Genomic_DNA"/>
</dbReference>
<gene>
    <name evidence="6" type="ORF">ACFSNB_05340</name>
</gene>
<dbReference type="InterPro" id="IPR001647">
    <property type="entry name" value="HTH_TetR"/>
</dbReference>
<dbReference type="Proteomes" id="UP001597296">
    <property type="component" value="Unassembled WGS sequence"/>
</dbReference>
<keyword evidence="7" id="KW-1185">Reference proteome</keyword>
<dbReference type="Pfam" id="PF00440">
    <property type="entry name" value="TetR_N"/>
    <property type="match status" value="1"/>
</dbReference>
<evidence type="ECO:0000313" key="7">
    <source>
        <dbReference type="Proteomes" id="UP001597296"/>
    </source>
</evidence>
<dbReference type="RefSeq" id="WP_377315004.1">
    <property type="nucleotide sequence ID" value="NZ_JBHUIY010000007.1"/>
</dbReference>
<evidence type="ECO:0000259" key="5">
    <source>
        <dbReference type="PROSITE" id="PS50977"/>
    </source>
</evidence>
<feature type="domain" description="HTH tetR-type" evidence="5">
    <location>
        <begin position="1"/>
        <end position="55"/>
    </location>
</feature>
<dbReference type="PROSITE" id="PS50977">
    <property type="entry name" value="HTH_TETR_2"/>
    <property type="match status" value="1"/>
</dbReference>
<dbReference type="Gene3D" id="1.10.357.10">
    <property type="entry name" value="Tetracycline Repressor, domain 2"/>
    <property type="match status" value="1"/>
</dbReference>
<dbReference type="PRINTS" id="PR00455">
    <property type="entry name" value="HTHTETR"/>
</dbReference>